<comment type="caution">
    <text evidence="6">The sequence shown here is derived from an EMBL/GenBank/DDBJ whole genome shotgun (WGS) entry which is preliminary data.</text>
</comment>
<dbReference type="InterPro" id="IPR050315">
    <property type="entry name" value="FAD-oxidoreductase_2"/>
</dbReference>
<evidence type="ECO:0000256" key="4">
    <source>
        <dbReference type="ARBA" id="ARBA00023002"/>
    </source>
</evidence>
<reference evidence="6 7" key="1">
    <citation type="submission" date="2024-04" db="EMBL/GenBank/DDBJ databases">
        <title>Human intestinal bacterial collection.</title>
        <authorList>
            <person name="Pauvert C."/>
            <person name="Hitch T.C.A."/>
            <person name="Clavel T."/>
        </authorList>
    </citation>
    <scope>NUCLEOTIDE SEQUENCE [LARGE SCALE GENOMIC DNA]</scope>
    <source>
        <strain evidence="6 7">CLA-KB-H42</strain>
    </source>
</reference>
<feature type="domain" description="FAD-dependent oxidoreductase 2 FAD-binding" evidence="5">
    <location>
        <begin position="77"/>
        <end position="504"/>
    </location>
</feature>
<keyword evidence="3" id="KW-0274">FAD</keyword>
<dbReference type="Gene3D" id="3.50.50.60">
    <property type="entry name" value="FAD/NAD(P)-binding domain"/>
    <property type="match status" value="1"/>
</dbReference>
<keyword evidence="4" id="KW-0560">Oxidoreductase</keyword>
<dbReference type="PANTHER" id="PTHR43400">
    <property type="entry name" value="FUMARATE REDUCTASE"/>
    <property type="match status" value="1"/>
</dbReference>
<dbReference type="Proteomes" id="UP001487305">
    <property type="component" value="Unassembled WGS sequence"/>
</dbReference>
<dbReference type="EMBL" id="JBBNOP010000026">
    <property type="protein sequence ID" value="MEQ3364313.1"/>
    <property type="molecule type" value="Genomic_DNA"/>
</dbReference>
<dbReference type="InterPro" id="IPR036188">
    <property type="entry name" value="FAD/NAD-bd_sf"/>
</dbReference>
<comment type="cofactor">
    <cofactor evidence="1">
        <name>FAD</name>
        <dbReference type="ChEBI" id="CHEBI:57692"/>
    </cofactor>
</comment>
<dbReference type="SUPFAM" id="SSF51905">
    <property type="entry name" value="FAD/NAD(P)-binding domain"/>
    <property type="match status" value="1"/>
</dbReference>
<protein>
    <submittedName>
        <fullName evidence="6">FAD-dependent oxidoreductase</fullName>
    </submittedName>
</protein>
<dbReference type="InterPro" id="IPR027477">
    <property type="entry name" value="Succ_DH/fumarate_Rdtase_cat_sf"/>
</dbReference>
<dbReference type="InterPro" id="IPR003953">
    <property type="entry name" value="FAD-dep_OxRdtase_2_FAD-bd"/>
</dbReference>
<evidence type="ECO:0000256" key="2">
    <source>
        <dbReference type="ARBA" id="ARBA00022630"/>
    </source>
</evidence>
<name>A0ABV1JGV2_9ACTN</name>
<dbReference type="Gene3D" id="3.90.700.10">
    <property type="entry name" value="Succinate dehydrogenase/fumarate reductase flavoprotein, catalytic domain"/>
    <property type="match status" value="1"/>
</dbReference>
<dbReference type="PROSITE" id="PS51318">
    <property type="entry name" value="TAT"/>
    <property type="match status" value="1"/>
</dbReference>
<dbReference type="PRINTS" id="PR00411">
    <property type="entry name" value="PNDRDTASEI"/>
</dbReference>
<keyword evidence="7" id="KW-1185">Reference proteome</keyword>
<evidence type="ECO:0000256" key="1">
    <source>
        <dbReference type="ARBA" id="ARBA00001974"/>
    </source>
</evidence>
<organism evidence="6 7">
    <name type="scientific">Raoultibacter massiliensis</name>
    <dbReference type="NCBI Taxonomy" id="1852371"/>
    <lineage>
        <taxon>Bacteria</taxon>
        <taxon>Bacillati</taxon>
        <taxon>Actinomycetota</taxon>
        <taxon>Coriobacteriia</taxon>
        <taxon>Eggerthellales</taxon>
        <taxon>Eggerthellaceae</taxon>
        <taxon>Raoultibacter</taxon>
    </lineage>
</organism>
<dbReference type="PANTHER" id="PTHR43400:SF7">
    <property type="entry name" value="FAD-DEPENDENT OXIDOREDUCTASE 2 FAD BINDING DOMAIN-CONTAINING PROTEIN"/>
    <property type="match status" value="1"/>
</dbReference>
<dbReference type="SUPFAM" id="SSF56425">
    <property type="entry name" value="Succinate dehydrogenase/fumarate reductase flavoprotein, catalytic domain"/>
    <property type="match status" value="1"/>
</dbReference>
<keyword evidence="2" id="KW-0285">Flavoprotein</keyword>
<dbReference type="InterPro" id="IPR006311">
    <property type="entry name" value="TAT_signal"/>
</dbReference>
<dbReference type="RefSeq" id="WP_114519843.1">
    <property type="nucleotide sequence ID" value="NZ_JBBNOP010000026.1"/>
</dbReference>
<gene>
    <name evidence="6" type="ORF">AAA083_15135</name>
</gene>
<accession>A0ABV1JGV2</accession>
<proteinExistence type="predicted"/>
<evidence type="ECO:0000256" key="3">
    <source>
        <dbReference type="ARBA" id="ARBA00022827"/>
    </source>
</evidence>
<evidence type="ECO:0000259" key="5">
    <source>
        <dbReference type="Pfam" id="PF00890"/>
    </source>
</evidence>
<evidence type="ECO:0000313" key="7">
    <source>
        <dbReference type="Proteomes" id="UP001487305"/>
    </source>
</evidence>
<dbReference type="PROSITE" id="PS51257">
    <property type="entry name" value="PROKAR_LIPOPROTEIN"/>
    <property type="match status" value="1"/>
</dbReference>
<dbReference type="Pfam" id="PF00890">
    <property type="entry name" value="FAD_binding_2"/>
    <property type="match status" value="1"/>
</dbReference>
<evidence type="ECO:0000313" key="6">
    <source>
        <dbReference type="EMBL" id="MEQ3364313.1"/>
    </source>
</evidence>
<sequence length="559" mass="60646">MNEGLNRRSFLKGALVSGVSLAAASFVGCSPNDGNQSTKQPTSEETGFIGDFLAKDFENSSVAIDPITDISEEKTYDIVVVGAGTSGLPAVLTALEEGASVACLQKESKAISQGSGAGGLLIDESTPFGIHRFMQKYRELCEYRVNDELLSTYAYHSGEAIMWMAKMANEAGYPNAKNSKSVFEYEENSHVTKIMNDAAIKPESNQNLFEALSAYAESKGAEFFYNTPGIQLATEGNRVTAVIGKSGSDYIKFNAAKAVILATGDYQNNDSIVERFSPDISRFSRKQSNKTGDGILMSALIGGHMCPVGHSRQMHDFDSGPMPEEPFLAVNENGERFMNEEIPSTSAANVLRFQKADDPGKYSMIFDSNYEEQVASWGGRPASLENLKKYVPGEVSDASGIIESLIDTHYADTLDELAEKLGIPADNLKKSVDRYNKMVAQGFDEDFGKLPKYLKPIDTPPYWGRHRWIRITATCCGVAVNGNYQVLNQDNEPFDGLYAVGFGAGDLCGGADWSIYWTGMSCGSCMTSGRVAASHALTGILEPSHPITWDAMKDIYAGS</sequence>